<dbReference type="OrthoDB" id="4096107at2759"/>
<dbReference type="RefSeq" id="XP_033769219.1">
    <property type="nucleotide sequence ID" value="XM_033913328.1"/>
</dbReference>
<feature type="compositionally biased region" description="Acidic residues" evidence="1">
    <location>
        <begin position="140"/>
        <end position="150"/>
    </location>
</feature>
<accession>A0A8B8UZM1</accession>
<dbReference type="AlphaFoldDB" id="A0A8B8UZM1"/>
<reference evidence="2" key="3">
    <citation type="submission" date="2025-07" db="EMBL/GenBank/DDBJ databases">
        <authorList>
            <consortium name="NCBI Genome Project"/>
        </authorList>
    </citation>
    <scope>NUCLEOTIDE SEQUENCE</scope>
    <source>
        <strain evidence="2">CBS432</strain>
    </source>
</reference>
<dbReference type="InterPro" id="IPR013268">
    <property type="entry name" value="UTP16"/>
</dbReference>
<dbReference type="Pfam" id="PF08297">
    <property type="entry name" value="U3_snoRNA_assoc"/>
    <property type="match status" value="1"/>
</dbReference>
<feature type="compositionally biased region" description="Acidic residues" evidence="1">
    <location>
        <begin position="43"/>
        <end position="53"/>
    </location>
</feature>
<feature type="region of interest" description="Disordered" evidence="1">
    <location>
        <begin position="186"/>
        <end position="205"/>
    </location>
</feature>
<proteinExistence type="predicted"/>
<gene>
    <name evidence="2" type="primary">BUD21</name>
    <name evidence="2" type="ORF">SPAR_O02150</name>
</gene>
<protein>
    <submittedName>
        <fullName evidence="2">Bud21p</fullName>
    </submittedName>
</protein>
<evidence type="ECO:0000256" key="1">
    <source>
        <dbReference type="SAM" id="MobiDB-lite"/>
    </source>
</evidence>
<organism evidence="2">
    <name type="scientific">Saccharomyces paradoxus</name>
    <name type="common">Yeast</name>
    <name type="synonym">Saccharomyces douglasii</name>
    <dbReference type="NCBI Taxonomy" id="27291"/>
    <lineage>
        <taxon>Eukaryota</taxon>
        <taxon>Fungi</taxon>
        <taxon>Dikarya</taxon>
        <taxon>Ascomycota</taxon>
        <taxon>Saccharomycotina</taxon>
        <taxon>Saccharomycetes</taxon>
        <taxon>Saccharomycetales</taxon>
        <taxon>Saccharomycetaceae</taxon>
        <taxon>Saccharomyces</taxon>
    </lineage>
</organism>
<dbReference type="GeneID" id="54633644"/>
<dbReference type="KEGG" id="spao:SPAR_O02150"/>
<feature type="region of interest" description="Disordered" evidence="1">
    <location>
        <begin position="1"/>
        <end position="106"/>
    </location>
</feature>
<feature type="region of interest" description="Disordered" evidence="1">
    <location>
        <begin position="123"/>
        <end position="150"/>
    </location>
</feature>
<sequence length="217" mass="24641">MMSNGHVKFDADEGAASASAVTDRQDDMLVISKKNKEAHLSSDEESDDDDAPQEEGLHSGKTEAESQIIQREEAIRLEQSQLRSKRRKQNELYSKQKKLVNGAEATDEIIAELPKELLENIDQKDEGSVHSPSSRHVTFDELDESDEDEDEETLAKVIKAKKRKTLKNLRKDSVKRGKFKIQLLSTTQDSKTLPPKKESSIIRSRDRWLNRKTLNKG</sequence>
<feature type="compositionally biased region" description="Basic and acidic residues" evidence="1">
    <location>
        <begin position="195"/>
        <end position="205"/>
    </location>
</feature>
<dbReference type="GO" id="GO:0030515">
    <property type="term" value="F:snoRNA binding"/>
    <property type="evidence" value="ECO:0007669"/>
    <property type="project" value="InterPro"/>
</dbReference>
<reference evidence="2" key="2">
    <citation type="submission" date="2020-01" db="EMBL/GenBank/DDBJ databases">
        <title>Population-level Yeast Reference Genomes.</title>
        <authorList>
            <person name="Yue J.-X."/>
        </authorList>
    </citation>
    <scope>NUCLEOTIDE SEQUENCE</scope>
    <source>
        <strain evidence="2">CBS432</strain>
    </source>
</reference>
<reference evidence="2" key="1">
    <citation type="journal article" date="2017" name="Nat. Genet.">
        <title>Contrasting evolutionary genome dynamics between domesticated and wild yeasts.</title>
        <authorList>
            <person name="Yue J.X."/>
            <person name="Li J."/>
            <person name="Aigrain L."/>
            <person name="Hallin J."/>
            <person name="Persson K."/>
            <person name="Oliver K."/>
            <person name="Bergstrom A."/>
            <person name="Coupland P."/>
            <person name="Warringer J."/>
            <person name="Lagomarsino M.C."/>
            <person name="Fischer G."/>
            <person name="Durbin R."/>
            <person name="Liti G."/>
        </authorList>
    </citation>
    <scope>NUCLEOTIDE SEQUENCE</scope>
    <source>
        <strain evidence="2">CBS432</strain>
    </source>
</reference>
<reference evidence="2" key="4">
    <citation type="submission" date="2025-08" db="UniProtKB">
        <authorList>
            <consortium name="RefSeq"/>
        </authorList>
    </citation>
    <scope>IDENTIFICATION</scope>
    <source>
        <strain evidence="2">CBS432</strain>
    </source>
</reference>
<feature type="compositionally biased region" description="Basic and acidic residues" evidence="1">
    <location>
        <begin position="55"/>
        <end position="76"/>
    </location>
</feature>
<dbReference type="VEuPathDB" id="FungiDB:SPAR_O02150"/>
<evidence type="ECO:0000313" key="2">
    <source>
        <dbReference type="RefSeq" id="XP_033769219.1"/>
    </source>
</evidence>
<dbReference type="GO" id="GO:0006364">
    <property type="term" value="P:rRNA processing"/>
    <property type="evidence" value="ECO:0007669"/>
    <property type="project" value="InterPro"/>
</dbReference>
<name>A0A8B8UZM1_SACPA</name>